<feature type="region of interest" description="Disordered" evidence="1">
    <location>
        <begin position="1"/>
        <end position="31"/>
    </location>
</feature>
<feature type="compositionally biased region" description="Low complexity" evidence="1">
    <location>
        <begin position="8"/>
        <end position="19"/>
    </location>
</feature>
<name>A0A167LY36_CALVF</name>
<proteinExistence type="predicted"/>
<dbReference type="AlphaFoldDB" id="A0A167LY36"/>
<reference evidence="2 3" key="1">
    <citation type="journal article" date="2016" name="Mol. Biol. Evol.">
        <title>Comparative Genomics of Early-Diverging Mushroom-Forming Fungi Provides Insights into the Origins of Lignocellulose Decay Capabilities.</title>
        <authorList>
            <person name="Nagy L.G."/>
            <person name="Riley R."/>
            <person name="Tritt A."/>
            <person name="Adam C."/>
            <person name="Daum C."/>
            <person name="Floudas D."/>
            <person name="Sun H."/>
            <person name="Yadav J.S."/>
            <person name="Pangilinan J."/>
            <person name="Larsson K.H."/>
            <person name="Matsuura K."/>
            <person name="Barry K."/>
            <person name="Labutti K."/>
            <person name="Kuo R."/>
            <person name="Ohm R.A."/>
            <person name="Bhattacharya S.S."/>
            <person name="Shirouzu T."/>
            <person name="Yoshinaga Y."/>
            <person name="Martin F.M."/>
            <person name="Grigoriev I.V."/>
            <person name="Hibbett D.S."/>
        </authorList>
    </citation>
    <scope>NUCLEOTIDE SEQUENCE [LARGE SCALE GENOMIC DNA]</scope>
    <source>
        <strain evidence="2 3">TUFC12733</strain>
    </source>
</reference>
<evidence type="ECO:0000256" key="1">
    <source>
        <dbReference type="SAM" id="MobiDB-lite"/>
    </source>
</evidence>
<evidence type="ECO:0000313" key="2">
    <source>
        <dbReference type="EMBL" id="KZO96148.1"/>
    </source>
</evidence>
<dbReference type="OrthoDB" id="3171382at2759"/>
<gene>
    <name evidence="2" type="ORF">CALVIDRAFT_598481</name>
</gene>
<organism evidence="2 3">
    <name type="scientific">Calocera viscosa (strain TUFC12733)</name>
    <dbReference type="NCBI Taxonomy" id="1330018"/>
    <lineage>
        <taxon>Eukaryota</taxon>
        <taxon>Fungi</taxon>
        <taxon>Dikarya</taxon>
        <taxon>Basidiomycota</taxon>
        <taxon>Agaricomycotina</taxon>
        <taxon>Dacrymycetes</taxon>
        <taxon>Dacrymycetales</taxon>
        <taxon>Dacrymycetaceae</taxon>
        <taxon>Calocera</taxon>
    </lineage>
</organism>
<protein>
    <submittedName>
        <fullName evidence="2">Uncharacterized protein</fullName>
    </submittedName>
</protein>
<dbReference type="EMBL" id="KV417285">
    <property type="protein sequence ID" value="KZO96148.1"/>
    <property type="molecule type" value="Genomic_DNA"/>
</dbReference>
<dbReference type="Proteomes" id="UP000076738">
    <property type="component" value="Unassembled WGS sequence"/>
</dbReference>
<evidence type="ECO:0000313" key="3">
    <source>
        <dbReference type="Proteomes" id="UP000076738"/>
    </source>
</evidence>
<accession>A0A167LY36</accession>
<keyword evidence="3" id="KW-1185">Reference proteome</keyword>
<sequence length="393" mass="44860">MPAQASKSSSSTSTPSSSSPSPPTSSNARTTIEIPPWVDERCFTYCTQRSNARTFQVEPVCHTLCWRKVYDYEKRLINAWYGKQAKIVYSIPDAPMDDEGKRQLMARVEQQRTMIHERATLYYPAMMKRAEEASERQRVAINALLPELIANVALMKELTRKGGDREMLRQVIKEGKELSKRSRLIPPTYPRFKSLGDFMVPFLPPRTNNWSFLRGHYITYAHGTQKAGEHWSSMRNLFLTDGWEAAHALLRQGRDVGAVLDSDMLSLNGPPGTMGLHHLQGQAEREADKKADPNYVAIISLEHLPPAIYEYLTNRAQRIHLRVASLLERYRDSFASGHQWRTAEMLWRTVLDPEDGPLGMISKIWEAFERRRKDAEQAAREARGKEKGGGTTR</sequence>